<dbReference type="SUPFAM" id="SSF47413">
    <property type="entry name" value="lambda repressor-like DNA-binding domains"/>
    <property type="match status" value="1"/>
</dbReference>
<protein>
    <submittedName>
        <fullName evidence="3">Helix-turn-helix transcriptional regulator</fullName>
    </submittedName>
</protein>
<dbReference type="Proteomes" id="UP001370100">
    <property type="component" value="Unassembled WGS sequence"/>
</dbReference>
<dbReference type="SMART" id="SM00530">
    <property type="entry name" value="HTH_XRE"/>
    <property type="match status" value="1"/>
</dbReference>
<sequence length="307" mass="33655">MSQPSDHRVELGEFLASRRARITPDQVGLPVYDAAKRRVPGLRRQEVATLAGLSVDYYTQLERGKVGGVSESVLEAVAAALQLDDAERSHLADLHRSVSTSPQRRRPPKRATTVRPMVQRLLDALSVPGIVGNARQDLVAANALGYAFYAPLYPDPQRPDPSHPVNFARFCFLDPAAHDFYPDWEWMADVAVNNLRTAAGRDPYDRGIQDLVGELSTRSEEFRVGWAKHNVRLHRTGTKRFHHPVVGALELGYETLPITADPGLQLTVYSPEPASPSADALALLAAWAATNAAHDVDTVGTEQPFTG</sequence>
<dbReference type="Gene3D" id="1.10.260.40">
    <property type="entry name" value="lambda repressor-like DNA-binding domains"/>
    <property type="match status" value="1"/>
</dbReference>
<feature type="region of interest" description="Disordered" evidence="1">
    <location>
        <begin position="92"/>
        <end position="112"/>
    </location>
</feature>
<evidence type="ECO:0000256" key="1">
    <source>
        <dbReference type="SAM" id="MobiDB-lite"/>
    </source>
</evidence>
<accession>A0ABU8NEL5</accession>
<dbReference type="PANTHER" id="PTHR35010">
    <property type="entry name" value="BLL4672 PROTEIN-RELATED"/>
    <property type="match status" value="1"/>
</dbReference>
<evidence type="ECO:0000313" key="4">
    <source>
        <dbReference type="Proteomes" id="UP001370100"/>
    </source>
</evidence>
<keyword evidence="4" id="KW-1185">Reference proteome</keyword>
<proteinExistence type="predicted"/>
<evidence type="ECO:0000259" key="2">
    <source>
        <dbReference type="PROSITE" id="PS50943"/>
    </source>
</evidence>
<name>A0ABU8NEL5_9PSEU</name>
<gene>
    <name evidence="3" type="ORF">WCD41_27770</name>
</gene>
<dbReference type="Pfam" id="PF13560">
    <property type="entry name" value="HTH_31"/>
    <property type="match status" value="1"/>
</dbReference>
<dbReference type="EMBL" id="JBBEGL010000012">
    <property type="protein sequence ID" value="MEJ2890287.1"/>
    <property type="molecule type" value="Genomic_DNA"/>
</dbReference>
<feature type="domain" description="HTH cro/C1-type" evidence="2">
    <location>
        <begin position="41"/>
        <end position="88"/>
    </location>
</feature>
<comment type="caution">
    <text evidence="3">The sequence shown here is derived from an EMBL/GenBank/DDBJ whole genome shotgun (WGS) entry which is preliminary data.</text>
</comment>
<dbReference type="CDD" id="cd00093">
    <property type="entry name" value="HTH_XRE"/>
    <property type="match status" value="1"/>
</dbReference>
<dbReference type="InterPro" id="IPR010982">
    <property type="entry name" value="Lambda_DNA-bd_dom_sf"/>
</dbReference>
<dbReference type="InterPro" id="IPR001387">
    <property type="entry name" value="Cro/C1-type_HTH"/>
</dbReference>
<reference evidence="3 4" key="1">
    <citation type="submission" date="2024-03" db="EMBL/GenBank/DDBJ databases">
        <title>Actinomycetospora sp. OC33-EN06, a novel actinomycete isolated from wild orchid (Aerides multiflora).</title>
        <authorList>
            <person name="Suriyachadkun C."/>
        </authorList>
    </citation>
    <scope>NUCLEOTIDE SEQUENCE [LARGE SCALE GENOMIC DNA]</scope>
    <source>
        <strain evidence="3 4">OC33-EN06</strain>
    </source>
</reference>
<dbReference type="InterPro" id="IPR041413">
    <property type="entry name" value="MLTR_LBD"/>
</dbReference>
<dbReference type="Gene3D" id="3.30.450.180">
    <property type="match status" value="1"/>
</dbReference>
<evidence type="ECO:0000313" key="3">
    <source>
        <dbReference type="EMBL" id="MEJ2890287.1"/>
    </source>
</evidence>
<organism evidence="3 4">
    <name type="scientific">Actinomycetospora aeridis</name>
    <dbReference type="NCBI Taxonomy" id="3129231"/>
    <lineage>
        <taxon>Bacteria</taxon>
        <taxon>Bacillati</taxon>
        <taxon>Actinomycetota</taxon>
        <taxon>Actinomycetes</taxon>
        <taxon>Pseudonocardiales</taxon>
        <taxon>Pseudonocardiaceae</taxon>
        <taxon>Actinomycetospora</taxon>
    </lineage>
</organism>
<dbReference type="PROSITE" id="PS50943">
    <property type="entry name" value="HTH_CROC1"/>
    <property type="match status" value="1"/>
</dbReference>
<dbReference type="RefSeq" id="WP_337718488.1">
    <property type="nucleotide sequence ID" value="NZ_JBBEGL010000012.1"/>
</dbReference>
<dbReference type="PANTHER" id="PTHR35010:SF2">
    <property type="entry name" value="BLL4672 PROTEIN"/>
    <property type="match status" value="1"/>
</dbReference>
<dbReference type="Pfam" id="PF17765">
    <property type="entry name" value="MLTR_LBD"/>
    <property type="match status" value="1"/>
</dbReference>